<feature type="compositionally biased region" description="Polar residues" evidence="1">
    <location>
        <begin position="37"/>
        <end position="58"/>
    </location>
</feature>
<feature type="compositionally biased region" description="Polar residues" evidence="1">
    <location>
        <begin position="267"/>
        <end position="301"/>
    </location>
</feature>
<accession>A0AAW0E4W6</accession>
<feature type="region of interest" description="Disordered" evidence="1">
    <location>
        <begin position="521"/>
        <end position="565"/>
    </location>
</feature>
<feature type="compositionally biased region" description="Basic and acidic residues" evidence="1">
    <location>
        <begin position="439"/>
        <end position="448"/>
    </location>
</feature>
<evidence type="ECO:0000313" key="3">
    <source>
        <dbReference type="Proteomes" id="UP001383192"/>
    </source>
</evidence>
<feature type="compositionally biased region" description="Basic and acidic residues" evidence="1">
    <location>
        <begin position="545"/>
        <end position="565"/>
    </location>
</feature>
<dbReference type="Proteomes" id="UP001383192">
    <property type="component" value="Unassembled WGS sequence"/>
</dbReference>
<feature type="region of interest" description="Disordered" evidence="1">
    <location>
        <begin position="375"/>
        <end position="457"/>
    </location>
</feature>
<feature type="compositionally biased region" description="Low complexity" evidence="1">
    <location>
        <begin position="19"/>
        <end position="36"/>
    </location>
</feature>
<comment type="caution">
    <text evidence="2">The sequence shown here is derived from an EMBL/GenBank/DDBJ whole genome shotgun (WGS) entry which is preliminary data.</text>
</comment>
<name>A0AAW0E4W6_9AGAR</name>
<organism evidence="2 3">
    <name type="scientific">Paramarasmius palmivorus</name>
    <dbReference type="NCBI Taxonomy" id="297713"/>
    <lineage>
        <taxon>Eukaryota</taxon>
        <taxon>Fungi</taxon>
        <taxon>Dikarya</taxon>
        <taxon>Basidiomycota</taxon>
        <taxon>Agaricomycotina</taxon>
        <taxon>Agaricomycetes</taxon>
        <taxon>Agaricomycetidae</taxon>
        <taxon>Agaricales</taxon>
        <taxon>Marasmiineae</taxon>
        <taxon>Marasmiaceae</taxon>
        <taxon>Paramarasmius</taxon>
    </lineage>
</organism>
<gene>
    <name evidence="2" type="ORF">VNI00_001762</name>
</gene>
<feature type="compositionally biased region" description="Basic and acidic residues" evidence="1">
    <location>
        <begin position="224"/>
        <end position="235"/>
    </location>
</feature>
<feature type="compositionally biased region" description="Acidic residues" evidence="1">
    <location>
        <begin position="411"/>
        <end position="438"/>
    </location>
</feature>
<sequence length="565" mass="63441">MNGIPIFPDKDVSRDSQVNGFNHHNSNNNFASTSSNPYPNFPQQSPSPFGNNSQIRPSQAQQMQPVNQPNQWPQMQMQNQNMQSHPQQHQNQQPVQVPQQMQTPQHFNPGQWGLPMPPPQFPNGMNMNGMGLMGMGMPPFPLPMFPQQMIQEALGLSAPVGSNDEPILIEALSNRRTRKESLKDALNGLHGKNGHSAILWKDYYLEHSDRLDAEVRKHSGSPAAKEKEEPKDTKPIIKAVKKPIIKPEPSPEPSISAVKRRGRPPAKSTTPQTQKSSASTSRTQSAPQVKSGRRSTNNSLTVDAPSYDHRMPPPNMEIRIPEPPSRSPTPPTKVVPSSRGNKFTPEDKEYFIKFISWRLKCDSDLSRNELCEMIAEKAPHGEEEDEDEEDESSEEEMPKKVRRPKYKDPSSDEDEDDEDAEGSDDDTEEEEEEESEEDDRSKLPKFDENAMGVSGGPFTDADLAITARYVSTFNDFSAVTNSEKWGPFAERYPQRAAKSWAEYFRRNEKAIMKLAKRIRKAGITTGSPHGRVSFDSGPPKAKRKFVADEDSKEEIVSKASKTTKD</sequence>
<feature type="region of interest" description="Disordered" evidence="1">
    <location>
        <begin position="214"/>
        <end position="346"/>
    </location>
</feature>
<keyword evidence="3" id="KW-1185">Reference proteome</keyword>
<feature type="region of interest" description="Disordered" evidence="1">
    <location>
        <begin position="1"/>
        <end position="67"/>
    </location>
</feature>
<feature type="compositionally biased region" description="Pro residues" evidence="1">
    <location>
        <begin position="321"/>
        <end position="333"/>
    </location>
</feature>
<reference evidence="2 3" key="1">
    <citation type="submission" date="2024-01" db="EMBL/GenBank/DDBJ databases">
        <title>A draft genome for a cacao thread blight-causing isolate of Paramarasmius palmivorus.</title>
        <authorList>
            <person name="Baruah I.K."/>
            <person name="Bukari Y."/>
            <person name="Amoako-Attah I."/>
            <person name="Meinhardt L.W."/>
            <person name="Bailey B.A."/>
            <person name="Cohen S.P."/>
        </authorList>
    </citation>
    <scope>NUCLEOTIDE SEQUENCE [LARGE SCALE GENOMIC DNA]</scope>
    <source>
        <strain evidence="2 3">GH-12</strain>
    </source>
</reference>
<proteinExistence type="predicted"/>
<dbReference type="EMBL" id="JAYKXP010000004">
    <property type="protein sequence ID" value="KAK7059136.1"/>
    <property type="molecule type" value="Genomic_DNA"/>
</dbReference>
<protein>
    <submittedName>
        <fullName evidence="2">Uncharacterized protein</fullName>
    </submittedName>
</protein>
<feature type="compositionally biased region" description="Acidic residues" evidence="1">
    <location>
        <begin position="382"/>
        <end position="395"/>
    </location>
</feature>
<evidence type="ECO:0000313" key="2">
    <source>
        <dbReference type="EMBL" id="KAK7059136.1"/>
    </source>
</evidence>
<dbReference type="AlphaFoldDB" id="A0AAW0E4W6"/>
<evidence type="ECO:0000256" key="1">
    <source>
        <dbReference type="SAM" id="MobiDB-lite"/>
    </source>
</evidence>